<feature type="transmembrane region" description="Helical" evidence="13">
    <location>
        <begin position="59"/>
        <end position="80"/>
    </location>
</feature>
<evidence type="ECO:0008006" key="16">
    <source>
        <dbReference type="Google" id="ProtNLM"/>
    </source>
</evidence>
<dbReference type="InterPro" id="IPR001128">
    <property type="entry name" value="Cyt_P450"/>
</dbReference>
<evidence type="ECO:0000256" key="8">
    <source>
        <dbReference type="ARBA" id="ARBA00023002"/>
    </source>
</evidence>
<dbReference type="GO" id="GO:0005506">
    <property type="term" value="F:iron ion binding"/>
    <property type="evidence" value="ECO:0007669"/>
    <property type="project" value="InterPro"/>
</dbReference>
<feature type="binding site" description="axial binding residue" evidence="11">
    <location>
        <position position="506"/>
    </location>
    <ligand>
        <name>heme</name>
        <dbReference type="ChEBI" id="CHEBI:30413"/>
    </ligand>
    <ligandPart>
        <name>Fe</name>
        <dbReference type="ChEBI" id="CHEBI:18248"/>
    </ligandPart>
</feature>
<feature type="transmembrane region" description="Helical" evidence="13">
    <location>
        <begin position="86"/>
        <end position="104"/>
    </location>
</feature>
<feature type="transmembrane region" description="Helical" evidence="13">
    <location>
        <begin position="29"/>
        <end position="47"/>
    </location>
</feature>
<evidence type="ECO:0000256" key="9">
    <source>
        <dbReference type="ARBA" id="ARBA00023004"/>
    </source>
</evidence>
<dbReference type="GO" id="GO:0016705">
    <property type="term" value="F:oxidoreductase activity, acting on paired donors, with incorporation or reduction of molecular oxygen"/>
    <property type="evidence" value="ECO:0007669"/>
    <property type="project" value="InterPro"/>
</dbReference>
<dbReference type="CDD" id="cd11043">
    <property type="entry name" value="CYP90-like"/>
    <property type="match status" value="1"/>
</dbReference>
<keyword evidence="15" id="KW-1185">Reference proteome</keyword>
<evidence type="ECO:0000256" key="6">
    <source>
        <dbReference type="ARBA" id="ARBA00022723"/>
    </source>
</evidence>
<reference evidence="14 15" key="1">
    <citation type="journal article" date="2021" name="Commun. Biol.">
        <title>The genome of Shorea leprosula (Dipterocarpaceae) highlights the ecological relevance of drought in aseasonal tropical rainforests.</title>
        <authorList>
            <person name="Ng K.K.S."/>
            <person name="Kobayashi M.J."/>
            <person name="Fawcett J.A."/>
            <person name="Hatakeyama M."/>
            <person name="Paape T."/>
            <person name="Ng C.H."/>
            <person name="Ang C.C."/>
            <person name="Tnah L.H."/>
            <person name="Lee C.T."/>
            <person name="Nishiyama T."/>
            <person name="Sese J."/>
            <person name="O'Brien M.J."/>
            <person name="Copetti D."/>
            <person name="Mohd Noor M.I."/>
            <person name="Ong R.C."/>
            <person name="Putra M."/>
            <person name="Sireger I.Z."/>
            <person name="Indrioko S."/>
            <person name="Kosugi Y."/>
            <person name="Izuno A."/>
            <person name="Isagi Y."/>
            <person name="Lee S.L."/>
            <person name="Shimizu K.K."/>
        </authorList>
    </citation>
    <scope>NUCLEOTIDE SEQUENCE [LARGE SCALE GENOMIC DNA]</scope>
    <source>
        <strain evidence="14">214</strain>
    </source>
</reference>
<evidence type="ECO:0000256" key="1">
    <source>
        <dbReference type="ARBA" id="ARBA00001971"/>
    </source>
</evidence>
<sequence length="567" mass="63712">MHDFCFTIPYGLILIGGGIVGYVKKGSITSLAGGGVAGLLLILAGYLSLKAFKKRKNSYFALLLETVCAAVLTWVMGQQYLQTSKIMPAGIVAGISIPIFILLVKRRRLSQRLPPGSLGVPIIGQSIGLLRSMKANTAEEWLLKRIRKYGPISKLTLFGKPTVFIHGQAANKFVFTTDSSTISNSQPKSLRAILGDRCILELSGEDHKRVRNALMSFLKPESLKEYVGKIDEEVRQHLEMHWHGKQQVTVLPLMKTLTFNIISSLLFGVERGIGRDRLVGDFQEMIEGIWSIPINLPFTRYNRSLKASARVQKQLKDLIQKKRVELEQKSASPHQDLITCLLSIHNNENEEVVTEREIMHNVMLVMVAGHDTSSVLITFLIRLFANYPAIHAAVLQEQEEIAKSKSAGEFLTWEDLAKMKYTWKVAMETLRFFPPVFGGFRTAIKDIDYGGYLIPRGWQIFWVTSMTHMDDSIFPEPSKFDPSRFENPTSIPPYCFVPFGGGPRICPGYDFAKIETLVAIHYLVTRFNWKLLCSDNFFSRDPTPVPTKGLPIQLSSRFQQGSYASAS</sequence>
<keyword evidence="7 13" id="KW-1133">Transmembrane helix</keyword>
<keyword evidence="8 12" id="KW-0560">Oxidoreductase</keyword>
<evidence type="ECO:0000256" key="10">
    <source>
        <dbReference type="ARBA" id="ARBA00023136"/>
    </source>
</evidence>
<dbReference type="PRINTS" id="PR00463">
    <property type="entry name" value="EP450I"/>
</dbReference>
<dbReference type="GO" id="GO:0020037">
    <property type="term" value="F:heme binding"/>
    <property type="evidence" value="ECO:0007669"/>
    <property type="project" value="InterPro"/>
</dbReference>
<organism evidence="14 15">
    <name type="scientific">Rubroshorea leprosula</name>
    <dbReference type="NCBI Taxonomy" id="152421"/>
    <lineage>
        <taxon>Eukaryota</taxon>
        <taxon>Viridiplantae</taxon>
        <taxon>Streptophyta</taxon>
        <taxon>Embryophyta</taxon>
        <taxon>Tracheophyta</taxon>
        <taxon>Spermatophyta</taxon>
        <taxon>Magnoliopsida</taxon>
        <taxon>eudicotyledons</taxon>
        <taxon>Gunneridae</taxon>
        <taxon>Pentapetalae</taxon>
        <taxon>rosids</taxon>
        <taxon>malvids</taxon>
        <taxon>Malvales</taxon>
        <taxon>Dipterocarpaceae</taxon>
        <taxon>Rubroshorea</taxon>
    </lineage>
</organism>
<dbReference type="Gene3D" id="1.10.10.1740">
    <property type="entry name" value="Transmembrane protein 14-like"/>
    <property type="match status" value="1"/>
</dbReference>
<keyword evidence="5 13" id="KW-0812">Transmembrane</keyword>
<dbReference type="PANTHER" id="PTHR24286:SF190">
    <property type="entry name" value="CYTOCHROME P450"/>
    <property type="match status" value="1"/>
</dbReference>
<dbReference type="GO" id="GO:0004497">
    <property type="term" value="F:monooxygenase activity"/>
    <property type="evidence" value="ECO:0007669"/>
    <property type="project" value="UniProtKB-KW"/>
</dbReference>
<gene>
    <name evidence="14" type="ORF">SLEP1_g26418</name>
</gene>
<dbReference type="Proteomes" id="UP001054252">
    <property type="component" value="Unassembled WGS sequence"/>
</dbReference>
<dbReference type="InterPro" id="IPR017972">
    <property type="entry name" value="Cyt_P450_CS"/>
</dbReference>
<evidence type="ECO:0000256" key="5">
    <source>
        <dbReference type="ARBA" id="ARBA00022692"/>
    </source>
</evidence>
<evidence type="ECO:0000256" key="13">
    <source>
        <dbReference type="SAM" id="Phobius"/>
    </source>
</evidence>
<dbReference type="GO" id="GO:0016125">
    <property type="term" value="P:sterol metabolic process"/>
    <property type="evidence" value="ECO:0007669"/>
    <property type="project" value="TreeGrafter"/>
</dbReference>
<evidence type="ECO:0000256" key="3">
    <source>
        <dbReference type="ARBA" id="ARBA00007590"/>
    </source>
</evidence>
<proteinExistence type="inferred from homology"/>
<dbReference type="AlphaFoldDB" id="A0AAV5JVL2"/>
<dbReference type="InterPro" id="IPR005349">
    <property type="entry name" value="TMEM14"/>
</dbReference>
<dbReference type="SUPFAM" id="SSF48264">
    <property type="entry name" value="Cytochrome P450"/>
    <property type="match status" value="1"/>
</dbReference>
<dbReference type="InterPro" id="IPR036396">
    <property type="entry name" value="Cyt_P450_sf"/>
</dbReference>
<feature type="transmembrane region" description="Helical" evidence="13">
    <location>
        <begin position="7"/>
        <end position="23"/>
    </location>
</feature>
<evidence type="ECO:0000313" key="14">
    <source>
        <dbReference type="EMBL" id="GKV15647.1"/>
    </source>
</evidence>
<comment type="cofactor">
    <cofactor evidence="1 11">
        <name>heme</name>
        <dbReference type="ChEBI" id="CHEBI:30413"/>
    </cofactor>
</comment>
<evidence type="ECO:0000256" key="11">
    <source>
        <dbReference type="PIRSR" id="PIRSR602401-1"/>
    </source>
</evidence>
<comment type="similarity">
    <text evidence="3">Belongs to the TMEM14 family.</text>
</comment>
<dbReference type="FunFam" id="1.10.630.10:FF:000022">
    <property type="entry name" value="Taxadiene 5-alpha hydroxylase"/>
    <property type="match status" value="1"/>
</dbReference>
<keyword evidence="9 11" id="KW-0408">Iron</keyword>
<evidence type="ECO:0000256" key="2">
    <source>
        <dbReference type="ARBA" id="ARBA00004167"/>
    </source>
</evidence>
<keyword evidence="10 13" id="KW-0472">Membrane</keyword>
<dbReference type="GO" id="GO:0016020">
    <property type="term" value="C:membrane"/>
    <property type="evidence" value="ECO:0007669"/>
    <property type="project" value="UniProtKB-SubCell"/>
</dbReference>
<keyword evidence="11 12" id="KW-0349">Heme</keyword>
<keyword evidence="6 11" id="KW-0479">Metal-binding</keyword>
<evidence type="ECO:0000256" key="7">
    <source>
        <dbReference type="ARBA" id="ARBA00022989"/>
    </source>
</evidence>
<dbReference type="EMBL" id="BPVZ01000044">
    <property type="protein sequence ID" value="GKV15647.1"/>
    <property type="molecule type" value="Genomic_DNA"/>
</dbReference>
<protein>
    <recommendedName>
        <fullName evidence="16">Cytochrome P450</fullName>
    </recommendedName>
</protein>
<dbReference type="PROSITE" id="PS00086">
    <property type="entry name" value="CYTOCHROME_P450"/>
    <property type="match status" value="1"/>
</dbReference>
<keyword evidence="12" id="KW-0503">Monooxygenase</keyword>
<comment type="subcellular location">
    <subcellularLocation>
        <location evidence="2">Membrane</location>
        <topology evidence="2">Single-pass membrane protein</topology>
    </subcellularLocation>
</comment>
<dbReference type="InterPro" id="IPR044890">
    <property type="entry name" value="TMEM14_sf"/>
</dbReference>
<dbReference type="InterPro" id="IPR002401">
    <property type="entry name" value="Cyt_P450_E_grp-I"/>
</dbReference>
<comment type="caution">
    <text evidence="14">The sequence shown here is derived from an EMBL/GenBank/DDBJ whole genome shotgun (WGS) entry which is preliminary data.</text>
</comment>
<dbReference type="PRINTS" id="PR00385">
    <property type="entry name" value="P450"/>
</dbReference>
<evidence type="ECO:0000256" key="4">
    <source>
        <dbReference type="ARBA" id="ARBA00010617"/>
    </source>
</evidence>
<name>A0AAV5JVL2_9ROSI</name>
<dbReference type="Pfam" id="PF00067">
    <property type="entry name" value="p450"/>
    <property type="match status" value="1"/>
</dbReference>
<comment type="similarity">
    <text evidence="4 12">Belongs to the cytochrome P450 family.</text>
</comment>
<evidence type="ECO:0000256" key="12">
    <source>
        <dbReference type="RuleBase" id="RU000461"/>
    </source>
</evidence>
<evidence type="ECO:0000313" key="15">
    <source>
        <dbReference type="Proteomes" id="UP001054252"/>
    </source>
</evidence>
<dbReference type="Gene3D" id="1.10.630.10">
    <property type="entry name" value="Cytochrome P450"/>
    <property type="match status" value="1"/>
</dbReference>
<dbReference type="PANTHER" id="PTHR24286">
    <property type="entry name" value="CYTOCHROME P450 26"/>
    <property type="match status" value="1"/>
</dbReference>
<dbReference type="Pfam" id="PF03647">
    <property type="entry name" value="Tmemb_14"/>
    <property type="match status" value="1"/>
</dbReference>
<accession>A0AAV5JVL2</accession>